<dbReference type="InterPro" id="IPR056632">
    <property type="entry name" value="DUF7730"/>
</dbReference>
<keyword evidence="1" id="KW-0175">Coiled coil</keyword>
<evidence type="ECO:0000313" key="4">
    <source>
        <dbReference type="Proteomes" id="UP000256328"/>
    </source>
</evidence>
<dbReference type="EMBL" id="PDLN01000016">
    <property type="protein sequence ID" value="RDW64211.1"/>
    <property type="molecule type" value="Genomic_DNA"/>
</dbReference>
<protein>
    <recommendedName>
        <fullName evidence="2">DUF7730 domain-containing protein</fullName>
    </recommendedName>
</protein>
<keyword evidence="4" id="KW-1185">Reference proteome</keyword>
<accession>A0A3D8QR76</accession>
<feature type="coiled-coil region" evidence="1">
    <location>
        <begin position="166"/>
        <end position="193"/>
    </location>
</feature>
<evidence type="ECO:0000256" key="1">
    <source>
        <dbReference type="SAM" id="Coils"/>
    </source>
</evidence>
<dbReference type="Proteomes" id="UP000256328">
    <property type="component" value="Unassembled WGS sequence"/>
</dbReference>
<proteinExistence type="predicted"/>
<gene>
    <name evidence="3" type="ORF">BP5796_10713</name>
</gene>
<feature type="domain" description="DUF7730" evidence="2">
    <location>
        <begin position="4"/>
        <end position="128"/>
    </location>
</feature>
<dbReference type="OrthoDB" id="5272396at2759"/>
<dbReference type="Pfam" id="PF24864">
    <property type="entry name" value="DUF7730"/>
    <property type="match status" value="1"/>
</dbReference>
<name>A0A3D8QR76_9HELO</name>
<evidence type="ECO:0000313" key="3">
    <source>
        <dbReference type="EMBL" id="RDW64211.1"/>
    </source>
</evidence>
<organism evidence="3 4">
    <name type="scientific">Coleophoma crateriformis</name>
    <dbReference type="NCBI Taxonomy" id="565419"/>
    <lineage>
        <taxon>Eukaryota</taxon>
        <taxon>Fungi</taxon>
        <taxon>Dikarya</taxon>
        <taxon>Ascomycota</taxon>
        <taxon>Pezizomycotina</taxon>
        <taxon>Leotiomycetes</taxon>
        <taxon>Helotiales</taxon>
        <taxon>Dermateaceae</taxon>
        <taxon>Coleophoma</taxon>
    </lineage>
</organism>
<dbReference type="PANTHER" id="PTHR38790">
    <property type="entry name" value="2EXR DOMAIN-CONTAINING PROTEIN-RELATED"/>
    <property type="match status" value="1"/>
</dbReference>
<comment type="caution">
    <text evidence="3">The sequence shown here is derived from an EMBL/GenBank/DDBJ whole genome shotgun (WGS) entry which is preliminary data.</text>
</comment>
<evidence type="ECO:0000259" key="2">
    <source>
        <dbReference type="Pfam" id="PF24864"/>
    </source>
</evidence>
<sequence length="254" mass="29795">MRTSLLDIPRELRDKIYEYVLLSPTGFIEPNEVSRLERFPSAIPSSTTSTTHRFVLNILHPQDRYNIENAQTYITTSILRTNRQIYQESKELFWRRNTFYFRSAVTLGWTLKAMGQAPSRLIKAIRLHETQAITPRNMKAVAKALRLLASRARHGDFRKLDLSFSAHRMEALVRNRESNNAKLQEEYDEFLRMFREASTGCKYERSVEASMWDLDGSLRLASQWENVIRDVHFAYGGRFYWDGVLLWDNYVAVS</sequence>
<reference evidence="3 4" key="1">
    <citation type="journal article" date="2018" name="IMA Fungus">
        <title>IMA Genome-F 9: Draft genome sequence of Annulohypoxylon stygium, Aspergillus mulundensis, Berkeleyomyces basicola (syn. Thielaviopsis basicola), Ceratocystis smalleyi, two Cercospora beticola strains, Coleophoma cylindrospora, Fusarium fracticaudum, Phialophora cf. hyalina, and Morchella septimelata.</title>
        <authorList>
            <person name="Wingfield B.D."/>
            <person name="Bills G.F."/>
            <person name="Dong Y."/>
            <person name="Huang W."/>
            <person name="Nel W.J."/>
            <person name="Swalarsk-Parry B.S."/>
            <person name="Vaghefi N."/>
            <person name="Wilken P.M."/>
            <person name="An Z."/>
            <person name="de Beer Z.W."/>
            <person name="De Vos L."/>
            <person name="Chen L."/>
            <person name="Duong T.A."/>
            <person name="Gao Y."/>
            <person name="Hammerbacher A."/>
            <person name="Kikkert J.R."/>
            <person name="Li Y."/>
            <person name="Li H."/>
            <person name="Li K."/>
            <person name="Li Q."/>
            <person name="Liu X."/>
            <person name="Ma X."/>
            <person name="Naidoo K."/>
            <person name="Pethybridge S.J."/>
            <person name="Sun J."/>
            <person name="Steenkamp E.T."/>
            <person name="van der Nest M.A."/>
            <person name="van Wyk S."/>
            <person name="Wingfield M.J."/>
            <person name="Xiong C."/>
            <person name="Yue Q."/>
            <person name="Zhang X."/>
        </authorList>
    </citation>
    <scope>NUCLEOTIDE SEQUENCE [LARGE SCALE GENOMIC DNA]</scope>
    <source>
        <strain evidence="3 4">BP5796</strain>
    </source>
</reference>
<dbReference type="AlphaFoldDB" id="A0A3D8QR76"/>